<dbReference type="eggNOG" id="ENOG502RYHS">
    <property type="taxonomic scope" value="Eukaryota"/>
</dbReference>
<proteinExistence type="predicted"/>
<keyword evidence="2" id="KW-1185">Reference proteome</keyword>
<reference evidence="1" key="2">
    <citation type="submission" date="2015-06" db="UniProtKB">
        <authorList>
            <consortium name="EnsemblProtists"/>
        </authorList>
    </citation>
    <scope>IDENTIFICATION</scope>
    <source>
        <strain evidence="1">Pr102</strain>
    </source>
</reference>
<dbReference type="EMBL" id="DS566085">
    <property type="status" value="NOT_ANNOTATED_CDS"/>
    <property type="molecule type" value="Genomic_DNA"/>
</dbReference>
<evidence type="ECO:0000313" key="1">
    <source>
        <dbReference type="EnsemblProtists" id="Phyra83447"/>
    </source>
</evidence>
<dbReference type="AlphaFoldDB" id="H3H005"/>
<accession>H3H005</accession>
<dbReference type="VEuPathDB" id="FungiDB:KRP23_8901"/>
<sequence>MNGYLRSKCSSEQQLLNELAKLLAAKDVASRKMGDVLRGLTLFYTSAARGSRIPQSLLSGLCSLLPQLKDKKEIALLKDEHQRIARLALCLLARLIDQFEIQKAQTMGEQTAADHVLSTFLSTLETTVMTPPGLLLPRQRATLRVYAQLCRIFRKRDQLVSYTVTLLQQSPVLADNQVDVKGKRAPPPGPAQLGAVAGACHSLRFHAAPGEQLLALDKLVQLAFTAPAGTASRHGAKTLLSLLTSTTLNEDRPSNAVTTAKAIELFLIKARPRSLFGGDSLTSVLLLRLCGQMYRLPVHQQQQQQQVVLTNDSGGSALDAKVLETSPSSSQQLSPDQNPALQGFTASNALSAQLQEYLMDVIQSADGSSAKPTVNPAVLLVAVEEVLRGTAAEACFTKHPNWGSKCVFELVAAALLSLLPVSRETVKPVGTTVMLHRQSGSTLLFFN</sequence>
<dbReference type="STRING" id="164328.H3H005"/>
<dbReference type="VEuPathDB" id="FungiDB:KRP22_9476"/>
<evidence type="ECO:0008006" key="3">
    <source>
        <dbReference type="Google" id="ProtNLM"/>
    </source>
</evidence>
<dbReference type="HOGENOM" id="CLU_049684_0_0_1"/>
<dbReference type="InParanoid" id="H3H005"/>
<reference evidence="2" key="1">
    <citation type="journal article" date="2006" name="Science">
        <title>Phytophthora genome sequences uncover evolutionary origins and mechanisms of pathogenesis.</title>
        <authorList>
            <person name="Tyler B.M."/>
            <person name="Tripathy S."/>
            <person name="Zhang X."/>
            <person name="Dehal P."/>
            <person name="Jiang R.H."/>
            <person name="Aerts A."/>
            <person name="Arredondo F.D."/>
            <person name="Baxter L."/>
            <person name="Bensasson D."/>
            <person name="Beynon J.L."/>
            <person name="Chapman J."/>
            <person name="Damasceno C.M."/>
            <person name="Dorrance A.E."/>
            <person name="Dou D."/>
            <person name="Dickerman A.W."/>
            <person name="Dubchak I.L."/>
            <person name="Garbelotto M."/>
            <person name="Gijzen M."/>
            <person name="Gordon S.G."/>
            <person name="Govers F."/>
            <person name="Grunwald N.J."/>
            <person name="Huang W."/>
            <person name="Ivors K.L."/>
            <person name="Jones R.W."/>
            <person name="Kamoun S."/>
            <person name="Krampis K."/>
            <person name="Lamour K.H."/>
            <person name="Lee M.K."/>
            <person name="McDonald W.H."/>
            <person name="Medina M."/>
            <person name="Meijer H.J."/>
            <person name="Nordberg E.K."/>
            <person name="Maclean D.J."/>
            <person name="Ospina-Giraldo M.D."/>
            <person name="Morris P.F."/>
            <person name="Phuntumart V."/>
            <person name="Putnam N.H."/>
            <person name="Rash S."/>
            <person name="Rose J.K."/>
            <person name="Sakihama Y."/>
            <person name="Salamov A.A."/>
            <person name="Savidor A."/>
            <person name="Scheuring C.F."/>
            <person name="Smith B.M."/>
            <person name="Sobral B.W."/>
            <person name="Terry A."/>
            <person name="Torto-Alalibo T.A."/>
            <person name="Win J."/>
            <person name="Xu Z."/>
            <person name="Zhang H."/>
            <person name="Grigoriev I.V."/>
            <person name="Rokhsar D.S."/>
            <person name="Boore J.L."/>
        </authorList>
    </citation>
    <scope>NUCLEOTIDE SEQUENCE [LARGE SCALE GENOMIC DNA]</scope>
    <source>
        <strain evidence="2">Pr102</strain>
    </source>
</reference>
<dbReference type="EnsemblProtists" id="Phyra83447">
    <property type="protein sequence ID" value="Phyra83447"/>
    <property type="gene ID" value="Phyra83447"/>
</dbReference>
<organism evidence="1 2">
    <name type="scientific">Phytophthora ramorum</name>
    <name type="common">Sudden oak death agent</name>
    <dbReference type="NCBI Taxonomy" id="164328"/>
    <lineage>
        <taxon>Eukaryota</taxon>
        <taxon>Sar</taxon>
        <taxon>Stramenopiles</taxon>
        <taxon>Oomycota</taxon>
        <taxon>Peronosporomycetes</taxon>
        <taxon>Peronosporales</taxon>
        <taxon>Peronosporaceae</taxon>
        <taxon>Phytophthora</taxon>
    </lineage>
</organism>
<protein>
    <recommendedName>
        <fullName evidence="3">Pre-rRNA-processing protein RIX1 N-terminal domain-containing protein</fullName>
    </recommendedName>
</protein>
<name>H3H005_PHYRM</name>
<evidence type="ECO:0000313" key="2">
    <source>
        <dbReference type="Proteomes" id="UP000005238"/>
    </source>
</evidence>
<dbReference type="Proteomes" id="UP000005238">
    <property type="component" value="Unassembled WGS sequence"/>
</dbReference>